<dbReference type="Pfam" id="PF00106">
    <property type="entry name" value="adh_short"/>
    <property type="match status" value="1"/>
</dbReference>
<dbReference type="GO" id="GO:0016491">
    <property type="term" value="F:oxidoreductase activity"/>
    <property type="evidence" value="ECO:0007669"/>
    <property type="project" value="UniProtKB-KW"/>
</dbReference>
<proteinExistence type="predicted"/>
<dbReference type="InterPro" id="IPR036291">
    <property type="entry name" value="NAD(P)-bd_dom_sf"/>
</dbReference>
<evidence type="ECO:0000256" key="2">
    <source>
        <dbReference type="SAM" id="MobiDB-lite"/>
    </source>
</evidence>
<dbReference type="EMBL" id="KE145354">
    <property type="protein sequence ID" value="EPE35368.1"/>
    <property type="molecule type" value="Genomic_DNA"/>
</dbReference>
<feature type="compositionally biased region" description="Pro residues" evidence="2">
    <location>
        <begin position="1"/>
        <end position="20"/>
    </location>
</feature>
<reference evidence="3 4" key="1">
    <citation type="journal article" date="2013" name="BMC Genomics">
        <title>Genomics-driven discovery of the pneumocandin biosynthetic gene cluster in the fungus Glarea lozoyensis.</title>
        <authorList>
            <person name="Chen L."/>
            <person name="Yue Q."/>
            <person name="Zhang X."/>
            <person name="Xiang M."/>
            <person name="Wang C."/>
            <person name="Li S."/>
            <person name="Che Y."/>
            <person name="Ortiz-Lopez F.J."/>
            <person name="Bills G.F."/>
            <person name="Liu X."/>
            <person name="An Z."/>
        </authorList>
    </citation>
    <scope>NUCLEOTIDE SEQUENCE [LARGE SCALE GENOMIC DNA]</scope>
    <source>
        <strain evidence="4">ATCC 20868 / MF5171</strain>
    </source>
</reference>
<dbReference type="eggNOG" id="KOG1208">
    <property type="taxonomic scope" value="Eukaryota"/>
</dbReference>
<evidence type="ECO:0000313" key="4">
    <source>
        <dbReference type="Proteomes" id="UP000016922"/>
    </source>
</evidence>
<dbReference type="OrthoDB" id="542013at2759"/>
<dbReference type="OMA" id="FWHHDIL"/>
<gene>
    <name evidence="3" type="ORF">GLAREA_11067</name>
</gene>
<keyword evidence="1" id="KW-0560">Oxidoreductase</keyword>
<protein>
    <submittedName>
        <fullName evidence="3">NAD(P)-binding Rossmann-fold containing protein</fullName>
    </submittedName>
</protein>
<dbReference type="InterPro" id="IPR002347">
    <property type="entry name" value="SDR_fam"/>
</dbReference>
<dbReference type="Gene3D" id="3.40.50.720">
    <property type="entry name" value="NAD(P)-binding Rossmann-like Domain"/>
    <property type="match status" value="1"/>
</dbReference>
<dbReference type="HOGENOM" id="CLU_010194_44_4_1"/>
<dbReference type="STRING" id="1116229.S3EAM7"/>
<accession>S3EAM7</accession>
<organism evidence="3 4">
    <name type="scientific">Glarea lozoyensis (strain ATCC 20868 / MF5171)</name>
    <dbReference type="NCBI Taxonomy" id="1116229"/>
    <lineage>
        <taxon>Eukaryota</taxon>
        <taxon>Fungi</taxon>
        <taxon>Dikarya</taxon>
        <taxon>Ascomycota</taxon>
        <taxon>Pezizomycotina</taxon>
        <taxon>Leotiomycetes</taxon>
        <taxon>Helotiales</taxon>
        <taxon>Helotiaceae</taxon>
        <taxon>Glarea</taxon>
    </lineage>
</organism>
<name>S3EAM7_GLAL2</name>
<evidence type="ECO:0000256" key="1">
    <source>
        <dbReference type="ARBA" id="ARBA00023002"/>
    </source>
</evidence>
<feature type="region of interest" description="Disordered" evidence="2">
    <location>
        <begin position="1"/>
        <end position="22"/>
    </location>
</feature>
<dbReference type="RefSeq" id="XP_008077447.1">
    <property type="nucleotide sequence ID" value="XM_008079256.1"/>
</dbReference>
<dbReference type="AlphaFoldDB" id="S3EAM7"/>
<evidence type="ECO:0000313" key="3">
    <source>
        <dbReference type="EMBL" id="EPE35368.1"/>
    </source>
</evidence>
<dbReference type="GeneID" id="19470109"/>
<dbReference type="SUPFAM" id="SSF51735">
    <property type="entry name" value="NAD(P)-binding Rossmann-fold domains"/>
    <property type="match status" value="1"/>
</dbReference>
<dbReference type="PRINTS" id="PR00081">
    <property type="entry name" value="GDHRDH"/>
</dbReference>
<sequence>MLPPDPSILPSLLGPPPPPEAADGISRWAVKNPPKDPTLSFAGKTVLVTGSNTGLGYEAALKFANLGATLILAVRTPSKGETAKTRILAATGVPSTRISVLQLDMSTFASIRTFLATLTSTTPVLHIALLNAGLAAPKFERSPDGWEMALQVNVLSTAFLALGLLPLLRATAKQTGGPGQVTFTNSAGHRRAKGAEMAVPEGTSILETFNRPEFFSLAKNYMLIKLLGMYVMRGLHEQFSVNEVGERDVLFNACCPGYCRTELGREMPWYVNGITRAVQSFYGRSAEEGGRSLVSATRVGIEGAGRFWSNDWFTEMGELVTSEEGKRLQVRAWKEILEVCRKEGLEKGV</sequence>
<dbReference type="Proteomes" id="UP000016922">
    <property type="component" value="Unassembled WGS sequence"/>
</dbReference>
<dbReference type="KEGG" id="glz:GLAREA_11067"/>
<keyword evidence="4" id="KW-1185">Reference proteome</keyword>
<dbReference type="PANTHER" id="PTHR43157">
    <property type="entry name" value="PHOSPHATIDYLINOSITOL-GLYCAN BIOSYNTHESIS CLASS F PROTEIN-RELATED"/>
    <property type="match status" value="1"/>
</dbReference>
<dbReference type="PANTHER" id="PTHR43157:SF22">
    <property type="entry name" value="SHORT-CHAIN DEHYDROGENASE_REDUCTASE PHMF"/>
    <property type="match status" value="1"/>
</dbReference>